<dbReference type="AlphaFoldDB" id="A0AAI9ZZU2"/>
<evidence type="ECO:0000313" key="3">
    <source>
        <dbReference type="Proteomes" id="UP001243989"/>
    </source>
</evidence>
<proteinExistence type="predicted"/>
<protein>
    <submittedName>
        <fullName evidence="2">Uncharacterized protein</fullName>
    </submittedName>
</protein>
<keyword evidence="3" id="KW-1185">Reference proteome</keyword>
<reference evidence="2" key="1">
    <citation type="submission" date="2021-06" db="EMBL/GenBank/DDBJ databases">
        <title>Comparative genomics, transcriptomics and evolutionary studies reveal genomic signatures of adaptation to plant cell wall in hemibiotrophic fungi.</title>
        <authorList>
            <consortium name="DOE Joint Genome Institute"/>
            <person name="Baroncelli R."/>
            <person name="Diaz J.F."/>
            <person name="Benocci T."/>
            <person name="Peng M."/>
            <person name="Battaglia E."/>
            <person name="Haridas S."/>
            <person name="Andreopoulos W."/>
            <person name="Labutti K."/>
            <person name="Pangilinan J."/>
            <person name="Floch G.L."/>
            <person name="Makela M.R."/>
            <person name="Henrissat B."/>
            <person name="Grigoriev I.V."/>
            <person name="Crouch J.A."/>
            <person name="De Vries R.P."/>
            <person name="Sukno S.A."/>
            <person name="Thon M.R."/>
        </authorList>
    </citation>
    <scope>NUCLEOTIDE SEQUENCE</scope>
    <source>
        <strain evidence="2">CBS 102054</strain>
    </source>
</reference>
<comment type="caution">
    <text evidence="2">The sequence shown here is derived from an EMBL/GenBank/DDBJ whole genome shotgun (WGS) entry which is preliminary data.</text>
</comment>
<dbReference type="Proteomes" id="UP001243989">
    <property type="component" value="Unassembled WGS sequence"/>
</dbReference>
<name>A0AAI9ZZU2_9PEZI</name>
<gene>
    <name evidence="2" type="ORF">BDP81DRAFT_130760</name>
</gene>
<feature type="region of interest" description="Disordered" evidence="1">
    <location>
        <begin position="98"/>
        <end position="117"/>
    </location>
</feature>
<dbReference type="EMBL" id="JAHMHQ010000003">
    <property type="protein sequence ID" value="KAK1641285.1"/>
    <property type="molecule type" value="Genomic_DNA"/>
</dbReference>
<accession>A0AAI9ZZU2</accession>
<evidence type="ECO:0000313" key="2">
    <source>
        <dbReference type="EMBL" id="KAK1641285.1"/>
    </source>
</evidence>
<dbReference type="RefSeq" id="XP_060449892.1">
    <property type="nucleotide sequence ID" value="XM_060581738.1"/>
</dbReference>
<sequence length="192" mass="21106">MSLPHLAEPQLFGTTFVLQIAFVVSWPHVPSASTPGCWHINTIIDHQQVQCACWTTSEAPCSRLAASGPRPLQNPSVWVKLLAAADAIDRLKSDRTMLGRHESSENKQPVNAEFSPPSQSSIRVYTQALPISQSPTLKTSASASYSSRSCVRRHVMPECSRPRTSASDTCILADQSGHCWRVTAYFLSANLW</sequence>
<evidence type="ECO:0000256" key="1">
    <source>
        <dbReference type="SAM" id="MobiDB-lite"/>
    </source>
</evidence>
<dbReference type="GeneID" id="85466600"/>
<organism evidence="2 3">
    <name type="scientific">Colletotrichum phormii</name>
    <dbReference type="NCBI Taxonomy" id="359342"/>
    <lineage>
        <taxon>Eukaryota</taxon>
        <taxon>Fungi</taxon>
        <taxon>Dikarya</taxon>
        <taxon>Ascomycota</taxon>
        <taxon>Pezizomycotina</taxon>
        <taxon>Sordariomycetes</taxon>
        <taxon>Hypocreomycetidae</taxon>
        <taxon>Glomerellales</taxon>
        <taxon>Glomerellaceae</taxon>
        <taxon>Colletotrichum</taxon>
        <taxon>Colletotrichum acutatum species complex</taxon>
    </lineage>
</organism>